<dbReference type="Proteomes" id="UP001501470">
    <property type="component" value="Unassembled WGS sequence"/>
</dbReference>
<keyword evidence="2" id="KW-1185">Reference proteome</keyword>
<evidence type="ECO:0000313" key="2">
    <source>
        <dbReference type="Proteomes" id="UP001501470"/>
    </source>
</evidence>
<reference evidence="1 2" key="1">
    <citation type="journal article" date="2019" name="Int. J. Syst. Evol. Microbiol.">
        <title>The Global Catalogue of Microorganisms (GCM) 10K type strain sequencing project: providing services to taxonomists for standard genome sequencing and annotation.</title>
        <authorList>
            <consortium name="The Broad Institute Genomics Platform"/>
            <consortium name="The Broad Institute Genome Sequencing Center for Infectious Disease"/>
            <person name="Wu L."/>
            <person name="Ma J."/>
        </authorList>
    </citation>
    <scope>NUCLEOTIDE SEQUENCE [LARGE SCALE GENOMIC DNA]</scope>
    <source>
        <strain evidence="1 2">JCM 15933</strain>
    </source>
</reference>
<organism evidence="1 2">
    <name type="scientific">Dactylosporangium maewongense</name>
    <dbReference type="NCBI Taxonomy" id="634393"/>
    <lineage>
        <taxon>Bacteria</taxon>
        <taxon>Bacillati</taxon>
        <taxon>Actinomycetota</taxon>
        <taxon>Actinomycetes</taxon>
        <taxon>Micromonosporales</taxon>
        <taxon>Micromonosporaceae</taxon>
        <taxon>Dactylosporangium</taxon>
    </lineage>
</organism>
<protein>
    <submittedName>
        <fullName evidence="1">Uncharacterized protein</fullName>
    </submittedName>
</protein>
<sequence length="48" mass="4975">MAAIAGVTSAVAALRALRSGSVQEAMQGRQDGGGWLAVRVCGVRRHPR</sequence>
<name>A0ABN1ZKF6_9ACTN</name>
<gene>
    <name evidence="1" type="ORF">GCM10009827_006300</name>
</gene>
<accession>A0ABN1ZKF6</accession>
<dbReference type="RefSeq" id="WP_344499256.1">
    <property type="nucleotide sequence ID" value="NZ_BAAAQD010000001.1"/>
</dbReference>
<proteinExistence type="predicted"/>
<evidence type="ECO:0000313" key="1">
    <source>
        <dbReference type="EMBL" id="GAA1500438.1"/>
    </source>
</evidence>
<comment type="caution">
    <text evidence="1">The sequence shown here is derived from an EMBL/GenBank/DDBJ whole genome shotgun (WGS) entry which is preliminary data.</text>
</comment>
<dbReference type="EMBL" id="BAAAQD010000001">
    <property type="protein sequence ID" value="GAA1500438.1"/>
    <property type="molecule type" value="Genomic_DNA"/>
</dbReference>